<evidence type="ECO:0000313" key="2">
    <source>
        <dbReference type="Proteomes" id="UP001187343"/>
    </source>
</evidence>
<sequence length="121" mass="13814">MKGAMWRHFGKSKLDPIEREHVNLAECSASKTQEQHQKCLAGRRNIAYFQYSDVSNWSTSQEGLFVKPPLNLPLTPSVYVPWRADENDQIKDQSVMEACLKRVNDNRNTTAEAISQTQLSC</sequence>
<reference evidence="1" key="1">
    <citation type="submission" date="2023-08" db="EMBL/GenBank/DDBJ databases">
        <title>Chromosome-level Genome Assembly of mud carp (Cirrhinus molitorella).</title>
        <authorList>
            <person name="Liu H."/>
        </authorList>
    </citation>
    <scope>NUCLEOTIDE SEQUENCE</scope>
    <source>
        <strain evidence="1">Prfri</strain>
        <tissue evidence="1">Muscle</tissue>
    </source>
</reference>
<organism evidence="1 2">
    <name type="scientific">Cirrhinus molitorella</name>
    <name type="common">mud carp</name>
    <dbReference type="NCBI Taxonomy" id="172907"/>
    <lineage>
        <taxon>Eukaryota</taxon>
        <taxon>Metazoa</taxon>
        <taxon>Chordata</taxon>
        <taxon>Craniata</taxon>
        <taxon>Vertebrata</taxon>
        <taxon>Euteleostomi</taxon>
        <taxon>Actinopterygii</taxon>
        <taxon>Neopterygii</taxon>
        <taxon>Teleostei</taxon>
        <taxon>Ostariophysi</taxon>
        <taxon>Cypriniformes</taxon>
        <taxon>Cyprinidae</taxon>
        <taxon>Labeoninae</taxon>
        <taxon>Labeonini</taxon>
        <taxon>Cirrhinus</taxon>
    </lineage>
</organism>
<evidence type="ECO:0000313" key="1">
    <source>
        <dbReference type="EMBL" id="KAK2872514.1"/>
    </source>
</evidence>
<dbReference type="Proteomes" id="UP001187343">
    <property type="component" value="Unassembled WGS sequence"/>
</dbReference>
<name>A0AA88P801_9TELE</name>
<comment type="caution">
    <text evidence="1">The sequence shown here is derived from an EMBL/GenBank/DDBJ whole genome shotgun (WGS) entry which is preliminary data.</text>
</comment>
<dbReference type="AlphaFoldDB" id="A0AA88P801"/>
<protein>
    <submittedName>
        <fullName evidence="1">Uncharacterized protein</fullName>
    </submittedName>
</protein>
<keyword evidence="2" id="KW-1185">Reference proteome</keyword>
<gene>
    <name evidence="1" type="ORF">Q8A67_022411</name>
</gene>
<accession>A0AA88P801</accession>
<proteinExistence type="predicted"/>
<dbReference type="EMBL" id="JAUYZG010000022">
    <property type="protein sequence ID" value="KAK2872514.1"/>
    <property type="molecule type" value="Genomic_DNA"/>
</dbReference>